<dbReference type="EMBL" id="QZWG01000004">
    <property type="protein sequence ID" value="RZC16239.1"/>
    <property type="molecule type" value="Genomic_DNA"/>
</dbReference>
<dbReference type="PANTHER" id="PTHR47747">
    <property type="entry name" value="RIBONUCLEASE P PROTEIN SUBUNIT P38-LIKE PROTEIN"/>
    <property type="match status" value="1"/>
</dbReference>
<dbReference type="Gramene" id="XM_028372854.1">
    <property type="protein sequence ID" value="XP_028228655.1"/>
    <property type="gene ID" value="LOC114409405"/>
</dbReference>
<gene>
    <name evidence="2" type="ORF">D0Y65_009495</name>
</gene>
<comment type="caution">
    <text evidence="2">The sequence shown here is derived from an EMBL/GenBank/DDBJ whole genome shotgun (WGS) entry which is preliminary data.</text>
</comment>
<organism evidence="2 3">
    <name type="scientific">Glycine soja</name>
    <name type="common">Wild soybean</name>
    <dbReference type="NCBI Taxonomy" id="3848"/>
    <lineage>
        <taxon>Eukaryota</taxon>
        <taxon>Viridiplantae</taxon>
        <taxon>Streptophyta</taxon>
        <taxon>Embryophyta</taxon>
        <taxon>Tracheophyta</taxon>
        <taxon>Spermatophyta</taxon>
        <taxon>Magnoliopsida</taxon>
        <taxon>eudicotyledons</taxon>
        <taxon>Gunneridae</taxon>
        <taxon>Pentapetalae</taxon>
        <taxon>rosids</taxon>
        <taxon>fabids</taxon>
        <taxon>Fabales</taxon>
        <taxon>Fabaceae</taxon>
        <taxon>Papilionoideae</taxon>
        <taxon>50 kb inversion clade</taxon>
        <taxon>NPAAA clade</taxon>
        <taxon>indigoferoid/millettioid clade</taxon>
        <taxon>Phaseoleae</taxon>
        <taxon>Glycine</taxon>
        <taxon>Glycine subgen. Soja</taxon>
    </lineage>
</organism>
<dbReference type="SMR" id="A0A445KZ83"/>
<evidence type="ECO:0000313" key="3">
    <source>
        <dbReference type="Proteomes" id="UP000289340"/>
    </source>
</evidence>
<protein>
    <submittedName>
        <fullName evidence="2">Uncharacterized protein</fullName>
    </submittedName>
</protein>
<name>A0A445KZ83_GLYSO</name>
<dbReference type="Proteomes" id="UP000289340">
    <property type="component" value="Chromosome 4"/>
</dbReference>
<feature type="coiled-coil region" evidence="1">
    <location>
        <begin position="44"/>
        <end position="117"/>
    </location>
</feature>
<keyword evidence="1" id="KW-0175">Coiled coil</keyword>
<dbReference type="PANTHER" id="PTHR47747:SF3">
    <property type="entry name" value="OS03G0853600 PROTEIN"/>
    <property type="match status" value="1"/>
</dbReference>
<evidence type="ECO:0000256" key="1">
    <source>
        <dbReference type="SAM" id="Coils"/>
    </source>
</evidence>
<dbReference type="AlphaFoldDB" id="A0A445KZ83"/>
<accession>A0A445KZ83</accession>
<keyword evidence="3" id="KW-1185">Reference proteome</keyword>
<proteinExistence type="predicted"/>
<evidence type="ECO:0000313" key="2">
    <source>
        <dbReference type="EMBL" id="RZC16239.1"/>
    </source>
</evidence>
<sequence>MAEEEKHRLQEDTDKLFCSYIGASFSMFLAMLANNSVPALQGKVRSLSLRAAEAAEELRQMKSRRQEDSKANARVVEIFASHRNAWQAEEKRLLQQIDAAAEEIACLRGRVAELEDAAAHGERDVAERDEMIGFMSRRIEEEGLGGRERERYGKKSEEWFQKVEDMVGSTATSLEEEEEADVIYEEQHSQHFGNNNGFDSKFMASASKFWAEKASLCQDVQYESLESMYNTKHFVARRESPWKVDGDSAGVSSKLKLLEQDLLNLEKIGKNDPSKVPSLIKKQAKRYQAISEKIDDLCRRIANDPCEPSLSTEFRTQTQTEFLLEAFRLQLGASETGQKLMALQTEIGKSHYIYRDELSETTLTTRRSFDSIRNNFKEIQRNLEIWLARIIGDLEGILAREGASRVREYYISRYPFVQ</sequence>
<reference evidence="2 3" key="1">
    <citation type="submission" date="2018-09" db="EMBL/GenBank/DDBJ databases">
        <title>A high-quality reference genome of wild soybean provides a powerful tool to mine soybean genomes.</title>
        <authorList>
            <person name="Xie M."/>
            <person name="Chung C.Y.L."/>
            <person name="Li M.-W."/>
            <person name="Wong F.-L."/>
            <person name="Chan T.-F."/>
            <person name="Lam H.-M."/>
        </authorList>
    </citation>
    <scope>NUCLEOTIDE SEQUENCE [LARGE SCALE GENOMIC DNA]</scope>
    <source>
        <strain evidence="3">cv. W05</strain>
        <tissue evidence="2">Hypocotyl of etiolated seedlings</tissue>
    </source>
</reference>